<dbReference type="NCBIfam" id="NF003589">
    <property type="entry name" value="PRK05254.1-2"/>
    <property type="match status" value="1"/>
</dbReference>
<dbReference type="InterPro" id="IPR002043">
    <property type="entry name" value="UDG_fam1"/>
</dbReference>
<dbReference type="HAMAP" id="MF_00148">
    <property type="entry name" value="UDG"/>
    <property type="match status" value="1"/>
</dbReference>
<dbReference type="NCBIfam" id="NF003591">
    <property type="entry name" value="PRK05254.1-4"/>
    <property type="match status" value="1"/>
</dbReference>
<protein>
    <recommendedName>
        <fullName evidence="3 7">Uracil-DNA glycosylase</fullName>
        <shortName evidence="7">UDG</shortName>
        <ecNumber evidence="3 7">3.2.2.27</ecNumber>
    </recommendedName>
</protein>
<proteinExistence type="inferred from homology"/>
<keyword evidence="4 7" id="KW-0227">DNA damage</keyword>
<dbReference type="GO" id="GO:0004844">
    <property type="term" value="F:uracil DNA N-glycosylase activity"/>
    <property type="evidence" value="ECO:0007669"/>
    <property type="project" value="UniProtKB-UniRule"/>
</dbReference>
<evidence type="ECO:0000256" key="4">
    <source>
        <dbReference type="ARBA" id="ARBA00022763"/>
    </source>
</evidence>
<evidence type="ECO:0000256" key="2">
    <source>
        <dbReference type="ARBA" id="ARBA00008184"/>
    </source>
</evidence>
<dbReference type="NCBIfam" id="NF003592">
    <property type="entry name" value="PRK05254.1-5"/>
    <property type="match status" value="1"/>
</dbReference>
<evidence type="ECO:0000256" key="3">
    <source>
        <dbReference type="ARBA" id="ARBA00012030"/>
    </source>
</evidence>
<dbReference type="Gene3D" id="3.40.470.10">
    <property type="entry name" value="Uracil-DNA glycosylase-like domain"/>
    <property type="match status" value="1"/>
</dbReference>
<dbReference type="EMBL" id="BNCO01000064">
    <property type="protein sequence ID" value="GIL64195.1"/>
    <property type="molecule type" value="Genomic_DNA"/>
</dbReference>
<comment type="subcellular location">
    <subcellularLocation>
        <location evidence="7">Mitochondrion</location>
    </subcellularLocation>
    <subcellularLocation>
        <location evidence="7">Nucleus</location>
    </subcellularLocation>
</comment>
<feature type="region of interest" description="Disordered" evidence="9">
    <location>
        <begin position="205"/>
        <end position="263"/>
    </location>
</feature>
<dbReference type="InterPro" id="IPR005122">
    <property type="entry name" value="Uracil-DNA_glycosylase-like"/>
</dbReference>
<name>A0A8J4BMI0_9CHLO</name>
<keyword evidence="6 7" id="KW-0234">DNA repair</keyword>
<dbReference type="PANTHER" id="PTHR11264:SF0">
    <property type="entry name" value="URACIL-DNA GLYCOSYLASE"/>
    <property type="match status" value="1"/>
</dbReference>
<comment type="function">
    <text evidence="7">Excises uracil residues from the DNA which can arise as a result of misincorporation of dUMP residues by DNA polymerase or due to deamination of cytosine.</text>
</comment>
<keyword evidence="12" id="KW-1185">Reference proteome</keyword>
<evidence type="ECO:0000259" key="10">
    <source>
        <dbReference type="SMART" id="SM00986"/>
    </source>
</evidence>
<keyword evidence="7" id="KW-0496">Mitochondrion</keyword>
<gene>
    <name evidence="11" type="ORF">Vafri_18170</name>
</gene>
<evidence type="ECO:0000313" key="11">
    <source>
        <dbReference type="EMBL" id="GIL64195.1"/>
    </source>
</evidence>
<dbReference type="InterPro" id="IPR036895">
    <property type="entry name" value="Uracil-DNA_glycosylase-like_sf"/>
</dbReference>
<evidence type="ECO:0000256" key="1">
    <source>
        <dbReference type="ARBA" id="ARBA00001400"/>
    </source>
</evidence>
<sequence length="493" mass="52625">MNHHQWRLLGNYQNSQSYIPQCRSGLIPSHKRQDLLSVATMSTGSQRKRAKTIDAFFAPKQPRNVVGIDPPSTCQSLVAHCAMDDAGACSGGKDAAPYPLVQVAQPCAIASGNIAATNQSDHVAPAIAGPGKVSTASVTDADVAPAELAERGSPDQSPCIGPTGRKRRHSPESGPGQGITDVMQQEEVEATAITTTMGIAAANKGEASALGTAEQPPPLGTGNDTPMEDDGLTPAQRAQMTANRNRALARRAVSESSAPGGPPLRLSSLLVESSWKEVLAGELAGANMRQLEAFLQGEWAPGRKPVFPPKDCIFQTFNACPFDQVRVVILGQDPYHGPGQAMGLSFSVPRDVRQLPPSLINIYKEAATDLGWNDRPEHGDLSAWSVQGVLLLNTCLTVRQGEANSHSKRGWEQFTDAAIRALSERRSGIVFLLWGNPAQAKASLVNTRKHHVLKAAHPSPLSASRGFFGCRHFSKANQLLEAQGLPPVQWRPV</sequence>
<reference evidence="11" key="1">
    <citation type="journal article" date="2021" name="Proc. Natl. Acad. Sci. U.S.A.">
        <title>Three genomes in the algal genus Volvox reveal the fate of a haploid sex-determining region after a transition to homothallism.</title>
        <authorList>
            <person name="Yamamoto K."/>
            <person name="Hamaji T."/>
            <person name="Kawai-Toyooka H."/>
            <person name="Matsuzaki R."/>
            <person name="Takahashi F."/>
            <person name="Nishimura Y."/>
            <person name="Kawachi M."/>
            <person name="Noguchi H."/>
            <person name="Minakuchi Y."/>
            <person name="Umen J.G."/>
            <person name="Toyoda A."/>
            <person name="Nozaki H."/>
        </authorList>
    </citation>
    <scope>NUCLEOTIDE SEQUENCE</scope>
    <source>
        <strain evidence="11">NIES-3780</strain>
    </source>
</reference>
<comment type="catalytic activity">
    <reaction evidence="1 7">
        <text>Hydrolyzes single-stranded DNA or mismatched double-stranded DNA and polynucleotides, releasing free uracil.</text>
        <dbReference type="EC" id="3.2.2.27"/>
    </reaction>
</comment>
<dbReference type="PANTHER" id="PTHR11264">
    <property type="entry name" value="URACIL-DNA GLYCOSYLASE"/>
    <property type="match status" value="1"/>
</dbReference>
<dbReference type="NCBIfam" id="NF003588">
    <property type="entry name" value="PRK05254.1-1"/>
    <property type="match status" value="1"/>
</dbReference>
<keyword evidence="5 7" id="KW-0378">Hydrolase</keyword>
<dbReference type="EC" id="3.2.2.27" evidence="3 7"/>
<dbReference type="PROSITE" id="PS00130">
    <property type="entry name" value="U_DNA_GLYCOSYLASE"/>
    <property type="match status" value="1"/>
</dbReference>
<organism evidence="11 12">
    <name type="scientific">Volvox africanus</name>
    <dbReference type="NCBI Taxonomy" id="51714"/>
    <lineage>
        <taxon>Eukaryota</taxon>
        <taxon>Viridiplantae</taxon>
        <taxon>Chlorophyta</taxon>
        <taxon>core chlorophytes</taxon>
        <taxon>Chlorophyceae</taxon>
        <taxon>CS clade</taxon>
        <taxon>Chlamydomonadales</taxon>
        <taxon>Volvocaceae</taxon>
        <taxon>Volvox</taxon>
    </lineage>
</organism>
<comment type="caution">
    <text evidence="11">The sequence shown here is derived from an EMBL/GenBank/DDBJ whole genome shotgun (WGS) entry which is preliminary data.</text>
</comment>
<dbReference type="SMART" id="SM00987">
    <property type="entry name" value="UreE_C"/>
    <property type="match status" value="1"/>
</dbReference>
<dbReference type="AlphaFoldDB" id="A0A8J4BMI0"/>
<dbReference type="Proteomes" id="UP000747399">
    <property type="component" value="Unassembled WGS sequence"/>
</dbReference>
<dbReference type="GO" id="GO:0097510">
    <property type="term" value="P:base-excision repair, AP site formation via deaminated base removal"/>
    <property type="evidence" value="ECO:0007669"/>
    <property type="project" value="TreeGrafter"/>
</dbReference>
<feature type="domain" description="Uracil-DNA glycosylase-like" evidence="10">
    <location>
        <begin position="318"/>
        <end position="480"/>
    </location>
</feature>
<dbReference type="InterPro" id="IPR018085">
    <property type="entry name" value="Ura-DNA_Glyclase_AS"/>
</dbReference>
<dbReference type="CDD" id="cd10027">
    <property type="entry name" value="UDG-F1-like"/>
    <property type="match status" value="1"/>
</dbReference>
<evidence type="ECO:0000313" key="12">
    <source>
        <dbReference type="Proteomes" id="UP000747399"/>
    </source>
</evidence>
<evidence type="ECO:0000256" key="5">
    <source>
        <dbReference type="ARBA" id="ARBA00022801"/>
    </source>
</evidence>
<dbReference type="SMART" id="SM00986">
    <property type="entry name" value="UDG"/>
    <property type="match status" value="1"/>
</dbReference>
<dbReference type="Pfam" id="PF03167">
    <property type="entry name" value="UDG"/>
    <property type="match status" value="1"/>
</dbReference>
<evidence type="ECO:0000256" key="7">
    <source>
        <dbReference type="HAMAP-Rule" id="MF_03166"/>
    </source>
</evidence>
<dbReference type="NCBIfam" id="TIGR00628">
    <property type="entry name" value="ung"/>
    <property type="match status" value="1"/>
</dbReference>
<feature type="region of interest" description="Disordered" evidence="9">
    <location>
        <begin position="146"/>
        <end position="179"/>
    </location>
</feature>
<dbReference type="GO" id="GO:0005634">
    <property type="term" value="C:nucleus"/>
    <property type="evidence" value="ECO:0007669"/>
    <property type="project" value="UniProtKB-SubCell"/>
</dbReference>
<dbReference type="GO" id="GO:0005739">
    <property type="term" value="C:mitochondrion"/>
    <property type="evidence" value="ECO:0007669"/>
    <property type="project" value="UniProtKB-SubCell"/>
</dbReference>
<evidence type="ECO:0000256" key="9">
    <source>
        <dbReference type="SAM" id="MobiDB-lite"/>
    </source>
</evidence>
<comment type="similarity">
    <text evidence="2 7">Belongs to the uracil-DNA glycosylase (UDG) superfamily. UNG family.</text>
</comment>
<evidence type="ECO:0000256" key="6">
    <source>
        <dbReference type="ARBA" id="ARBA00023204"/>
    </source>
</evidence>
<dbReference type="SUPFAM" id="SSF52141">
    <property type="entry name" value="Uracil-DNA glycosylase-like"/>
    <property type="match status" value="1"/>
</dbReference>
<dbReference type="FunFam" id="3.40.470.10:FF:000001">
    <property type="entry name" value="Uracil-DNA glycosylase"/>
    <property type="match status" value="1"/>
</dbReference>
<accession>A0A8J4BMI0</accession>
<feature type="active site" description="Proton acceptor" evidence="7 8">
    <location>
        <position position="333"/>
    </location>
</feature>
<keyword evidence="7" id="KW-0539">Nucleus</keyword>
<evidence type="ECO:0000256" key="8">
    <source>
        <dbReference type="PROSITE-ProRule" id="PRU10072"/>
    </source>
</evidence>